<feature type="transmembrane region" description="Helical" evidence="1">
    <location>
        <begin position="47"/>
        <end position="77"/>
    </location>
</feature>
<accession>A0A537LY91</accession>
<reference evidence="4 5" key="1">
    <citation type="journal article" date="2019" name="Nat. Microbiol.">
        <title>Mediterranean grassland soil C-N compound turnover is dependent on rainfall and depth, and is mediated by genomically divergent microorganisms.</title>
        <authorList>
            <person name="Diamond S."/>
            <person name="Andeer P.F."/>
            <person name="Li Z."/>
            <person name="Crits-Christoph A."/>
            <person name="Burstein D."/>
            <person name="Anantharaman K."/>
            <person name="Lane K.R."/>
            <person name="Thomas B.C."/>
            <person name="Pan C."/>
            <person name="Northen T.R."/>
            <person name="Banfield J.F."/>
        </authorList>
    </citation>
    <scope>NUCLEOTIDE SEQUENCE [LARGE SCALE GENOMIC DNA]</scope>
    <source>
        <strain evidence="3">NP_1</strain>
        <strain evidence="2">NP_2</strain>
    </source>
</reference>
<evidence type="ECO:0000313" key="3">
    <source>
        <dbReference type="EMBL" id="TMJ12988.1"/>
    </source>
</evidence>
<dbReference type="Proteomes" id="UP000318661">
    <property type="component" value="Unassembled WGS sequence"/>
</dbReference>
<protein>
    <recommendedName>
        <fullName evidence="6">Phage holin family protein</fullName>
    </recommendedName>
</protein>
<dbReference type="InterPro" id="IPR009937">
    <property type="entry name" value="Phage_holin_3_6"/>
</dbReference>
<keyword evidence="1" id="KW-0472">Membrane</keyword>
<dbReference type="AlphaFoldDB" id="A0A537LY91"/>
<evidence type="ECO:0000256" key="1">
    <source>
        <dbReference type="SAM" id="Phobius"/>
    </source>
</evidence>
<name>A0A537LY91_9BACT</name>
<dbReference type="EMBL" id="VBAJ01000072">
    <property type="protein sequence ID" value="TMJ08990.1"/>
    <property type="molecule type" value="Genomic_DNA"/>
</dbReference>
<feature type="transmembrane region" description="Helical" evidence="1">
    <location>
        <begin position="83"/>
        <end position="104"/>
    </location>
</feature>
<dbReference type="Proteomes" id="UP000315217">
    <property type="component" value="Unassembled WGS sequence"/>
</dbReference>
<dbReference type="EMBL" id="VBAI01000012">
    <property type="protein sequence ID" value="TMJ12988.1"/>
    <property type="molecule type" value="Genomic_DNA"/>
</dbReference>
<sequence length="134" mass="14785">MMSEEPQSSGSEAVTSVVGRLLQHIVALLEARVDLTRQEMRASLRDVAIALFLLIAALALVLLMIPVLVGVLILVLAQVVAPWLATAIALAGMLAIAAVLLLVARLRLRRRPFAFFAGLREDWRLIRRALERQR</sequence>
<dbReference type="Pfam" id="PF07332">
    <property type="entry name" value="Phage_holin_3_6"/>
    <property type="match status" value="1"/>
</dbReference>
<evidence type="ECO:0000313" key="4">
    <source>
        <dbReference type="Proteomes" id="UP000315217"/>
    </source>
</evidence>
<keyword evidence="1" id="KW-0812">Transmembrane</keyword>
<keyword evidence="1" id="KW-1133">Transmembrane helix</keyword>
<gene>
    <name evidence="3" type="ORF">E6G98_01550</name>
    <name evidence="2" type="ORF">E6G99_03405</name>
</gene>
<evidence type="ECO:0000313" key="5">
    <source>
        <dbReference type="Proteomes" id="UP000318661"/>
    </source>
</evidence>
<organism evidence="3 4">
    <name type="scientific">Candidatus Segetimicrobium genomatis</name>
    <dbReference type="NCBI Taxonomy" id="2569760"/>
    <lineage>
        <taxon>Bacteria</taxon>
        <taxon>Bacillati</taxon>
        <taxon>Candidatus Sysuimicrobiota</taxon>
        <taxon>Candidatus Sysuimicrobiia</taxon>
        <taxon>Candidatus Sysuimicrobiales</taxon>
        <taxon>Candidatus Segetimicrobiaceae</taxon>
        <taxon>Candidatus Segetimicrobium</taxon>
    </lineage>
</organism>
<proteinExistence type="predicted"/>
<comment type="caution">
    <text evidence="3">The sequence shown here is derived from an EMBL/GenBank/DDBJ whole genome shotgun (WGS) entry which is preliminary data.</text>
</comment>
<evidence type="ECO:0008006" key="6">
    <source>
        <dbReference type="Google" id="ProtNLM"/>
    </source>
</evidence>
<evidence type="ECO:0000313" key="2">
    <source>
        <dbReference type="EMBL" id="TMJ08990.1"/>
    </source>
</evidence>